<proteinExistence type="predicted"/>
<dbReference type="RefSeq" id="WP_311072386.1">
    <property type="nucleotide sequence ID" value="NZ_CP134494.1"/>
</dbReference>
<accession>A0ABY9VGG6</accession>
<reference evidence="1 2" key="1">
    <citation type="submission" date="2023-09" db="EMBL/GenBank/DDBJ databases">
        <title>Microbial mechanism of fulvic acid promoting antimony reduction mineralization in rice fields.</title>
        <authorList>
            <person name="Chen G."/>
            <person name="Lan J."/>
        </authorList>
    </citation>
    <scope>NUCLEOTIDE SEQUENCE [LARGE SCALE GENOMIC DNA]</scope>
    <source>
        <strain evidence="1 2">PS1</strain>
    </source>
</reference>
<evidence type="ECO:0000313" key="1">
    <source>
        <dbReference type="EMBL" id="WNF22229.1"/>
    </source>
</evidence>
<organism evidence="1 2">
    <name type="scientific">Mesobacillus jeotgali</name>
    <dbReference type="NCBI Taxonomy" id="129985"/>
    <lineage>
        <taxon>Bacteria</taxon>
        <taxon>Bacillati</taxon>
        <taxon>Bacillota</taxon>
        <taxon>Bacilli</taxon>
        <taxon>Bacillales</taxon>
        <taxon>Bacillaceae</taxon>
        <taxon>Mesobacillus</taxon>
    </lineage>
</organism>
<dbReference type="EMBL" id="CP134494">
    <property type="protein sequence ID" value="WNF22229.1"/>
    <property type="molecule type" value="Genomic_DNA"/>
</dbReference>
<sequence>MAKKKPKHDKALPKADVEFAEERGNGFEKVALKAQRKLNK</sequence>
<keyword evidence="2" id="KW-1185">Reference proteome</keyword>
<dbReference type="Proteomes" id="UP001303324">
    <property type="component" value="Chromosome"/>
</dbReference>
<gene>
    <name evidence="1" type="ORF">RH061_19010</name>
</gene>
<name>A0ABY9VGG6_9BACI</name>
<protein>
    <recommendedName>
        <fullName evidence="3">YfhD family protein</fullName>
    </recommendedName>
</protein>
<evidence type="ECO:0008006" key="3">
    <source>
        <dbReference type="Google" id="ProtNLM"/>
    </source>
</evidence>
<evidence type="ECO:0000313" key="2">
    <source>
        <dbReference type="Proteomes" id="UP001303324"/>
    </source>
</evidence>